<protein>
    <submittedName>
        <fullName evidence="2">Uncharacterized protein</fullName>
    </submittedName>
</protein>
<reference evidence="2 3" key="1">
    <citation type="submission" date="2015-02" db="EMBL/GenBank/DDBJ databases">
        <title>Genome sequene of Rhodovulum sulfidophilum DSM 2351.</title>
        <authorList>
            <person name="Nagao N."/>
        </authorList>
    </citation>
    <scope>NUCLEOTIDE SEQUENCE [LARGE SCALE GENOMIC DNA]</scope>
    <source>
        <strain evidence="2 3">DSM 2351</strain>
    </source>
</reference>
<dbReference type="PATRIC" id="fig|35806.4.peg.1965"/>
<sequence length="90" mass="9005">MGSPEDGFAGALDCKGALDPTAGGGIAIISLAGGLTDIGARGCIAVKGRVVMKPSMACATCLTHIHDSQMQSQGPRLFEAPSSARSRSSS</sequence>
<dbReference type="Proteomes" id="UP000064912">
    <property type="component" value="Chromosome"/>
</dbReference>
<gene>
    <name evidence="2" type="ORF">NHU_01907</name>
</gene>
<evidence type="ECO:0000256" key="1">
    <source>
        <dbReference type="SAM" id="MobiDB-lite"/>
    </source>
</evidence>
<feature type="region of interest" description="Disordered" evidence="1">
    <location>
        <begin position="71"/>
        <end position="90"/>
    </location>
</feature>
<dbReference type="AlphaFoldDB" id="A0A0D6B1S8"/>
<evidence type="ECO:0000313" key="3">
    <source>
        <dbReference type="Proteomes" id="UP000064912"/>
    </source>
</evidence>
<evidence type="ECO:0000313" key="2">
    <source>
        <dbReference type="EMBL" id="BAQ69062.1"/>
    </source>
</evidence>
<organism evidence="2 3">
    <name type="scientific">Rhodovulum sulfidophilum</name>
    <name type="common">Rhodobacter sulfidophilus</name>
    <dbReference type="NCBI Taxonomy" id="35806"/>
    <lineage>
        <taxon>Bacteria</taxon>
        <taxon>Pseudomonadati</taxon>
        <taxon>Pseudomonadota</taxon>
        <taxon>Alphaproteobacteria</taxon>
        <taxon>Rhodobacterales</taxon>
        <taxon>Paracoccaceae</taxon>
        <taxon>Rhodovulum</taxon>
    </lineage>
</organism>
<dbReference type="KEGG" id="rsu:NHU_01907"/>
<proteinExistence type="predicted"/>
<accession>A0A0D6B1S8</accession>
<name>A0A0D6B1S8_RHOSU</name>
<dbReference type="EMBL" id="AP014800">
    <property type="protein sequence ID" value="BAQ69062.1"/>
    <property type="molecule type" value="Genomic_DNA"/>
</dbReference>